<keyword evidence="2" id="KW-1185">Reference proteome</keyword>
<reference evidence="1 2" key="1">
    <citation type="submission" date="2018-12" db="EMBL/GenBank/DDBJ databases">
        <title>Rubrispira sanarue gen. nov., sp., nov., a member of the order Silvanigrellales, isolated from a brackish lake in Hamamatsu Japan.</title>
        <authorList>
            <person name="Maejima Y."/>
            <person name="Iino T."/>
            <person name="Muraguchi Y."/>
            <person name="Fukuda K."/>
            <person name="Nojiri H."/>
            <person name="Ohkuma M."/>
            <person name="Moriuchi R."/>
            <person name="Dohra H."/>
            <person name="Kimbara K."/>
            <person name="Shintani M."/>
        </authorList>
    </citation>
    <scope>NUCLEOTIDE SEQUENCE [LARGE SCALE GENOMIC DNA]</scope>
    <source>
        <strain evidence="1 2">RF1110005</strain>
    </source>
</reference>
<name>A0A4V0P2I7_FLUSA</name>
<accession>A0A4V0P2I7</accession>
<sequence>MNPMYKKLIVLVLCFILLNLGAKYSSFWGEEQAQGLSNENTSIPNGVYVLKKINICNLKHNHEKGCQFENMTLSGTAKISLTKILDGQYWLVFQGYSKIKMDDKDINFGCLKGIIDSHIFFNNIAKNSKQIANTQENEISAISSQVRIFENTCVASPQAKSQFYVCDGNFLGQYSYLQRSKKLLIQQTRMLNGKKVKMFSVYEKT</sequence>
<protein>
    <submittedName>
        <fullName evidence="1">Uncharacterized protein</fullName>
    </submittedName>
</protein>
<evidence type="ECO:0000313" key="2">
    <source>
        <dbReference type="Proteomes" id="UP000291236"/>
    </source>
</evidence>
<dbReference type="KEGG" id="sbf:JCM31447_18100"/>
<evidence type="ECO:0000313" key="1">
    <source>
        <dbReference type="EMBL" id="BBH53367.1"/>
    </source>
</evidence>
<gene>
    <name evidence="1" type="ORF">JCM31447_18100</name>
</gene>
<dbReference type="AlphaFoldDB" id="A0A4V0P2I7"/>
<proteinExistence type="predicted"/>
<organism evidence="1 2">
    <name type="scientific">Fluviispira sanaruensis</name>
    <dbReference type="NCBI Taxonomy" id="2493639"/>
    <lineage>
        <taxon>Bacteria</taxon>
        <taxon>Pseudomonadati</taxon>
        <taxon>Bdellovibrionota</taxon>
        <taxon>Oligoflexia</taxon>
        <taxon>Silvanigrellales</taxon>
        <taxon>Silvanigrellaceae</taxon>
        <taxon>Fluviispira</taxon>
    </lineage>
</organism>
<dbReference type="Proteomes" id="UP000291236">
    <property type="component" value="Chromosome"/>
</dbReference>
<dbReference type="EMBL" id="AP019368">
    <property type="protein sequence ID" value="BBH53367.1"/>
    <property type="molecule type" value="Genomic_DNA"/>
</dbReference>